<dbReference type="InterPro" id="IPR036409">
    <property type="entry name" value="Aldolase_II/adducin_N_sf"/>
</dbReference>
<dbReference type="GO" id="GO:0019323">
    <property type="term" value="P:pentose catabolic process"/>
    <property type="evidence" value="ECO:0007669"/>
    <property type="project" value="TreeGrafter"/>
</dbReference>
<dbReference type="SMART" id="SM01007">
    <property type="entry name" value="Aldolase_II"/>
    <property type="match status" value="1"/>
</dbReference>
<dbReference type="GO" id="GO:0046872">
    <property type="term" value="F:metal ion binding"/>
    <property type="evidence" value="ECO:0007669"/>
    <property type="project" value="UniProtKB-KW"/>
</dbReference>
<keyword evidence="2" id="KW-0456">Lyase</keyword>
<keyword evidence="5" id="KW-1185">Reference proteome</keyword>
<dbReference type="PANTHER" id="PTHR22789">
    <property type="entry name" value="FUCULOSE PHOSPHATE ALDOLASE"/>
    <property type="match status" value="1"/>
</dbReference>
<dbReference type="PANTHER" id="PTHR22789:SF0">
    <property type="entry name" value="3-OXO-TETRONATE 4-PHOSPHATE DECARBOXYLASE-RELATED"/>
    <property type="match status" value="1"/>
</dbReference>
<organism evidence="4 5">
    <name type="scientific">candidate division MSBL1 archaeon SCGC-AAA261D19</name>
    <dbReference type="NCBI Taxonomy" id="1698273"/>
    <lineage>
        <taxon>Archaea</taxon>
        <taxon>Methanobacteriati</taxon>
        <taxon>Methanobacteriota</taxon>
        <taxon>candidate division MSBL1</taxon>
    </lineage>
</organism>
<name>A0A133V5A6_9EURY</name>
<dbReference type="AlphaFoldDB" id="A0A133V5A6"/>
<sequence length="181" mass="19964">MWKRFRKFGTKLVRSGLTHSHFGNISIRLDDSMFITKTGVMLDELDEKSIVKVDIEGNSETETIASIEAPVHRAIYKNTPSLAVIHSHSPHAIVLSLISEEEIVLNGMESYCFLPKIPIVTGEAGSEELAKNVAQGLQDNKGVIAKGHGTFAVGESLEKAYVNICLIEHACQVKYLLDLMK</sequence>
<dbReference type="Proteomes" id="UP000070400">
    <property type="component" value="Unassembled WGS sequence"/>
</dbReference>
<proteinExistence type="predicted"/>
<protein>
    <recommendedName>
        <fullName evidence="3">Class II aldolase/adducin N-terminal domain-containing protein</fullName>
    </recommendedName>
</protein>
<dbReference type="SUPFAM" id="SSF53639">
    <property type="entry name" value="AraD/HMP-PK domain-like"/>
    <property type="match status" value="1"/>
</dbReference>
<dbReference type="GO" id="GO:0005829">
    <property type="term" value="C:cytosol"/>
    <property type="evidence" value="ECO:0007669"/>
    <property type="project" value="TreeGrafter"/>
</dbReference>
<dbReference type="Gene3D" id="3.40.225.10">
    <property type="entry name" value="Class II aldolase/adducin N-terminal domain"/>
    <property type="match status" value="1"/>
</dbReference>
<dbReference type="UniPathway" id="UPA00071"/>
<dbReference type="InterPro" id="IPR050197">
    <property type="entry name" value="Aldolase_class_II_sugar_metab"/>
</dbReference>
<dbReference type="EMBL" id="LHXX01000045">
    <property type="protein sequence ID" value="KXB01611.1"/>
    <property type="molecule type" value="Genomic_DNA"/>
</dbReference>
<gene>
    <name evidence="4" type="ORF">AKJ43_03240</name>
</gene>
<dbReference type="GO" id="GO:0016832">
    <property type="term" value="F:aldehyde-lyase activity"/>
    <property type="evidence" value="ECO:0007669"/>
    <property type="project" value="TreeGrafter"/>
</dbReference>
<evidence type="ECO:0000256" key="2">
    <source>
        <dbReference type="ARBA" id="ARBA00023239"/>
    </source>
</evidence>
<dbReference type="NCBIfam" id="NF006413">
    <property type="entry name" value="PRK08660.1"/>
    <property type="match status" value="1"/>
</dbReference>
<feature type="domain" description="Class II aldolase/adducin N-terminal" evidence="3">
    <location>
        <begin position="3"/>
        <end position="175"/>
    </location>
</feature>
<dbReference type="Pfam" id="PF00596">
    <property type="entry name" value="Aldolase_II"/>
    <property type="match status" value="1"/>
</dbReference>
<keyword evidence="1" id="KW-0479">Metal-binding</keyword>
<dbReference type="InterPro" id="IPR001303">
    <property type="entry name" value="Aldolase_II/adducin_N"/>
</dbReference>
<accession>A0A133V5A6</accession>
<evidence type="ECO:0000313" key="4">
    <source>
        <dbReference type="EMBL" id="KXB01611.1"/>
    </source>
</evidence>
<comment type="caution">
    <text evidence="4">The sequence shown here is derived from an EMBL/GenBank/DDBJ whole genome shotgun (WGS) entry which is preliminary data.</text>
</comment>
<reference evidence="4 5" key="1">
    <citation type="journal article" date="2016" name="Sci. Rep.">
        <title>Metabolic traits of an uncultured archaeal lineage -MSBL1- from brine pools of the Red Sea.</title>
        <authorList>
            <person name="Mwirichia R."/>
            <person name="Alam I."/>
            <person name="Rashid M."/>
            <person name="Vinu M."/>
            <person name="Ba-Alawi W."/>
            <person name="Anthony Kamau A."/>
            <person name="Kamanda Ngugi D."/>
            <person name="Goker M."/>
            <person name="Klenk H.P."/>
            <person name="Bajic V."/>
            <person name="Stingl U."/>
        </authorList>
    </citation>
    <scope>NUCLEOTIDE SEQUENCE [LARGE SCALE GENOMIC DNA]</scope>
    <source>
        <strain evidence="4">SCGC-AAA261D19</strain>
    </source>
</reference>
<evidence type="ECO:0000256" key="1">
    <source>
        <dbReference type="ARBA" id="ARBA00022723"/>
    </source>
</evidence>
<evidence type="ECO:0000259" key="3">
    <source>
        <dbReference type="SMART" id="SM01007"/>
    </source>
</evidence>
<evidence type="ECO:0000313" key="5">
    <source>
        <dbReference type="Proteomes" id="UP000070400"/>
    </source>
</evidence>